<feature type="non-terminal residue" evidence="1">
    <location>
        <position position="1"/>
    </location>
</feature>
<comment type="caution">
    <text evidence="1">The sequence shown here is derived from an EMBL/GenBank/DDBJ whole genome shotgun (WGS) entry which is preliminary data.</text>
</comment>
<accession>A0A8S3JSC2</accession>
<protein>
    <submittedName>
        <fullName evidence="1">Uncharacterized protein</fullName>
    </submittedName>
</protein>
<evidence type="ECO:0000313" key="1">
    <source>
        <dbReference type="EMBL" id="CAF5221125.1"/>
    </source>
</evidence>
<proteinExistence type="predicted"/>
<organism evidence="1 2">
    <name type="scientific">Rotaria magnacalcarata</name>
    <dbReference type="NCBI Taxonomy" id="392030"/>
    <lineage>
        <taxon>Eukaryota</taxon>
        <taxon>Metazoa</taxon>
        <taxon>Spiralia</taxon>
        <taxon>Gnathifera</taxon>
        <taxon>Rotifera</taxon>
        <taxon>Eurotatoria</taxon>
        <taxon>Bdelloidea</taxon>
        <taxon>Philodinida</taxon>
        <taxon>Philodinidae</taxon>
        <taxon>Rotaria</taxon>
    </lineage>
</organism>
<gene>
    <name evidence="1" type="ORF">GIL414_LOCUS84393</name>
</gene>
<dbReference type="EMBL" id="CAJOBJ010366133">
    <property type="protein sequence ID" value="CAF5221125.1"/>
    <property type="molecule type" value="Genomic_DNA"/>
</dbReference>
<sequence length="105" mass="12298">RVAHGHTYTIQWCDKNQSEQDEEYLYGAFTRSIRHQINDTVLAMDDNQCLYKLARVIHILRDKKKLIVRFIDAEEDNREIEVPAATTFVITTPAFESIIEKQKTT</sequence>
<reference evidence="1" key="1">
    <citation type="submission" date="2021-02" db="EMBL/GenBank/DDBJ databases">
        <authorList>
            <person name="Nowell W R."/>
        </authorList>
    </citation>
    <scope>NUCLEOTIDE SEQUENCE</scope>
</reference>
<dbReference type="Proteomes" id="UP000681720">
    <property type="component" value="Unassembled WGS sequence"/>
</dbReference>
<evidence type="ECO:0000313" key="2">
    <source>
        <dbReference type="Proteomes" id="UP000681720"/>
    </source>
</evidence>
<dbReference type="AlphaFoldDB" id="A0A8S3JSC2"/>
<name>A0A8S3JSC2_9BILA</name>